<accession>A0A1B7N9T2</accession>
<gene>
    <name evidence="2" type="ORF">K503DRAFT_476727</name>
</gene>
<dbReference type="AlphaFoldDB" id="A0A1B7N9T2"/>
<organism evidence="2 3">
    <name type="scientific">Rhizopogon vinicolor AM-OR11-026</name>
    <dbReference type="NCBI Taxonomy" id="1314800"/>
    <lineage>
        <taxon>Eukaryota</taxon>
        <taxon>Fungi</taxon>
        <taxon>Dikarya</taxon>
        <taxon>Basidiomycota</taxon>
        <taxon>Agaricomycotina</taxon>
        <taxon>Agaricomycetes</taxon>
        <taxon>Agaricomycetidae</taxon>
        <taxon>Boletales</taxon>
        <taxon>Suillineae</taxon>
        <taxon>Rhizopogonaceae</taxon>
        <taxon>Rhizopogon</taxon>
    </lineage>
</organism>
<feature type="region of interest" description="Disordered" evidence="1">
    <location>
        <begin position="25"/>
        <end position="80"/>
    </location>
</feature>
<evidence type="ECO:0000313" key="2">
    <source>
        <dbReference type="EMBL" id="OAX41610.1"/>
    </source>
</evidence>
<dbReference type="OrthoDB" id="2686499at2759"/>
<feature type="compositionally biased region" description="Low complexity" evidence="1">
    <location>
        <begin position="59"/>
        <end position="73"/>
    </location>
</feature>
<sequence>MMKASSLQERSITVVDVPFTRGKDRNVSAAQVRMKKERERARKARNARNAYAGSSRPPQSSVTQQSGGAAQAQLSTEPHAAVATPDVAAPSAINTLTTSLPDALIPRAGRWIRFWLFVCCASAQYTDDHH</sequence>
<dbReference type="Proteomes" id="UP000092154">
    <property type="component" value="Unassembled WGS sequence"/>
</dbReference>
<protein>
    <submittedName>
        <fullName evidence="2">Uncharacterized protein</fullName>
    </submittedName>
</protein>
<dbReference type="EMBL" id="KV448176">
    <property type="protein sequence ID" value="OAX41610.1"/>
    <property type="molecule type" value="Genomic_DNA"/>
</dbReference>
<evidence type="ECO:0000313" key="3">
    <source>
        <dbReference type="Proteomes" id="UP000092154"/>
    </source>
</evidence>
<proteinExistence type="predicted"/>
<evidence type="ECO:0000256" key="1">
    <source>
        <dbReference type="SAM" id="MobiDB-lite"/>
    </source>
</evidence>
<dbReference type="InParanoid" id="A0A1B7N9T2"/>
<keyword evidence="3" id="KW-1185">Reference proteome</keyword>
<name>A0A1B7N9T2_9AGAM</name>
<reference evidence="2 3" key="1">
    <citation type="submission" date="2016-06" db="EMBL/GenBank/DDBJ databases">
        <title>Comparative genomics of the ectomycorrhizal sister species Rhizopogon vinicolor and Rhizopogon vesiculosus (Basidiomycota: Boletales) reveals a divergence of the mating type B locus.</title>
        <authorList>
            <consortium name="DOE Joint Genome Institute"/>
            <person name="Mujic A.B."/>
            <person name="Kuo A."/>
            <person name="Tritt A."/>
            <person name="Lipzen A."/>
            <person name="Chen C."/>
            <person name="Johnson J."/>
            <person name="Sharma A."/>
            <person name="Barry K."/>
            <person name="Grigoriev I.V."/>
            <person name="Spatafora J.W."/>
        </authorList>
    </citation>
    <scope>NUCLEOTIDE SEQUENCE [LARGE SCALE GENOMIC DNA]</scope>
    <source>
        <strain evidence="2 3">AM-OR11-026</strain>
    </source>
</reference>